<evidence type="ECO:0000313" key="3">
    <source>
        <dbReference type="Proteomes" id="UP001139887"/>
    </source>
</evidence>
<comment type="caution">
    <text evidence="2">The sequence shown here is derived from an EMBL/GenBank/DDBJ whole genome shotgun (WGS) entry which is preliminary data.</text>
</comment>
<protein>
    <submittedName>
        <fullName evidence="2">Uncharacterized protein</fullName>
    </submittedName>
</protein>
<dbReference type="AlphaFoldDB" id="A0A9W8LW97"/>
<dbReference type="EMBL" id="JANBUW010001697">
    <property type="protein sequence ID" value="KAJ2842617.1"/>
    <property type="molecule type" value="Genomic_DNA"/>
</dbReference>
<sequence length="337" mass="37700">MVSCWCVLYVKSLRARINLEGIVDDIKVKLNWRPLERLLPDPPVKRRQEGWHYPKLPPSNTLMTQQIQTHGSMPALTDSRGGPMMSPGSISYNANSINDAAFLSQQRELMNSFNSRISARPRASFDGNDNAITPEFTKHMLNSAQELSSLSDMLTETLISLNIEEDPTTNSVVTDMLNDIKKRKEALLNFVSMLGQDQMETLTKLTQTKDNVDRCLWLYEKTINSHNEWKAIQESLETSNIHDQRRMASADDVHNTNYADIQRSVDRYPGSSSSASAIASTSKVYSGESSSSTRNIHSSFSKPYTSPESLRPVPTPGMSSKARGKMPDLSLPDNPKS</sequence>
<dbReference type="Proteomes" id="UP001139887">
    <property type="component" value="Unassembled WGS sequence"/>
</dbReference>
<organism evidence="2 3">
    <name type="scientific">Coemansia brasiliensis</name>
    <dbReference type="NCBI Taxonomy" id="2650707"/>
    <lineage>
        <taxon>Eukaryota</taxon>
        <taxon>Fungi</taxon>
        <taxon>Fungi incertae sedis</taxon>
        <taxon>Zoopagomycota</taxon>
        <taxon>Kickxellomycotina</taxon>
        <taxon>Kickxellomycetes</taxon>
        <taxon>Kickxellales</taxon>
        <taxon>Kickxellaceae</taxon>
        <taxon>Coemansia</taxon>
    </lineage>
</organism>
<gene>
    <name evidence="2" type="ORF">IWW36_005840</name>
</gene>
<proteinExistence type="predicted"/>
<name>A0A9W8LW97_9FUNG</name>
<evidence type="ECO:0000313" key="2">
    <source>
        <dbReference type="EMBL" id="KAJ2842617.1"/>
    </source>
</evidence>
<dbReference type="OrthoDB" id="5581387at2759"/>
<accession>A0A9W8LW97</accession>
<feature type="region of interest" description="Disordered" evidence="1">
    <location>
        <begin position="283"/>
        <end position="337"/>
    </location>
</feature>
<keyword evidence="3" id="KW-1185">Reference proteome</keyword>
<feature type="compositionally biased region" description="Polar residues" evidence="1">
    <location>
        <begin position="283"/>
        <end position="308"/>
    </location>
</feature>
<reference evidence="2" key="1">
    <citation type="submission" date="2022-07" db="EMBL/GenBank/DDBJ databases">
        <title>Phylogenomic reconstructions and comparative analyses of Kickxellomycotina fungi.</title>
        <authorList>
            <person name="Reynolds N.K."/>
            <person name="Stajich J.E."/>
            <person name="Barry K."/>
            <person name="Grigoriev I.V."/>
            <person name="Crous P."/>
            <person name="Smith M.E."/>
        </authorList>
    </citation>
    <scope>NUCLEOTIDE SEQUENCE</scope>
    <source>
        <strain evidence="2">NRRL 1566</strain>
    </source>
</reference>
<evidence type="ECO:0000256" key="1">
    <source>
        <dbReference type="SAM" id="MobiDB-lite"/>
    </source>
</evidence>